<dbReference type="PANTHER" id="PTHR43847:SF1">
    <property type="entry name" value="BLL3993 PROTEIN"/>
    <property type="match status" value="1"/>
</dbReference>
<keyword evidence="2 5" id="KW-0812">Transmembrane</keyword>
<dbReference type="Gene3D" id="1.20.120.1630">
    <property type="match status" value="1"/>
</dbReference>
<feature type="transmembrane region" description="Helical" evidence="5">
    <location>
        <begin position="38"/>
        <end position="56"/>
    </location>
</feature>
<evidence type="ECO:0000256" key="4">
    <source>
        <dbReference type="ARBA" id="ARBA00023136"/>
    </source>
</evidence>
<sequence>MAITDIKPDMLIKSILVIEILVSLIGELFNWATFYNSPYLIVFGIVIALLGYIMHVKCHKYHKKGHSKASEINKVVNTGIYGKVRHPMYTSILLIIWGIYLAWNFVYTSIVPVGATLLIFILAKKEEEYLSNNLGDEYLKYKKNVKWMFIPYLI</sequence>
<accession>D7DT29</accession>
<dbReference type="eggNOG" id="arCOG03580">
    <property type="taxonomic scope" value="Archaea"/>
</dbReference>
<keyword evidence="3 5" id="KW-1133">Transmembrane helix</keyword>
<dbReference type="EMBL" id="CP002057">
    <property type="protein sequence ID" value="ADI36289.1"/>
    <property type="molecule type" value="Genomic_DNA"/>
</dbReference>
<dbReference type="AlphaFoldDB" id="D7DT29"/>
<dbReference type="OrthoDB" id="148346at2157"/>
<dbReference type="InterPro" id="IPR052527">
    <property type="entry name" value="Metal_cation-efflux_comp"/>
</dbReference>
<name>D7DT29_METV3</name>
<evidence type="ECO:0000313" key="7">
    <source>
        <dbReference type="Proteomes" id="UP000007722"/>
    </source>
</evidence>
<dbReference type="STRING" id="456320.Mvol_0630"/>
<organism evidence="6 7">
    <name type="scientific">Methanococcus voltae (strain ATCC BAA-1334 / A3)</name>
    <dbReference type="NCBI Taxonomy" id="456320"/>
    <lineage>
        <taxon>Archaea</taxon>
        <taxon>Methanobacteriati</taxon>
        <taxon>Methanobacteriota</taxon>
        <taxon>Methanomada group</taxon>
        <taxon>Methanococci</taxon>
        <taxon>Methanococcales</taxon>
        <taxon>Methanococcaceae</taxon>
        <taxon>Methanococcus</taxon>
    </lineage>
</organism>
<evidence type="ECO:0000256" key="3">
    <source>
        <dbReference type="ARBA" id="ARBA00022989"/>
    </source>
</evidence>
<gene>
    <name evidence="6" type="ordered locus">Mvol_0630</name>
</gene>
<dbReference type="Proteomes" id="UP000007722">
    <property type="component" value="Chromosome"/>
</dbReference>
<feature type="transmembrane region" description="Helical" evidence="5">
    <location>
        <begin position="92"/>
        <end position="123"/>
    </location>
</feature>
<evidence type="ECO:0008006" key="8">
    <source>
        <dbReference type="Google" id="ProtNLM"/>
    </source>
</evidence>
<evidence type="ECO:0000256" key="1">
    <source>
        <dbReference type="ARBA" id="ARBA00004127"/>
    </source>
</evidence>
<dbReference type="GO" id="GO:0012505">
    <property type="term" value="C:endomembrane system"/>
    <property type="evidence" value="ECO:0007669"/>
    <property type="project" value="UniProtKB-SubCell"/>
</dbReference>
<reference evidence="6 7" key="1">
    <citation type="submission" date="2010-05" db="EMBL/GenBank/DDBJ databases">
        <title>Complete sequence of Methanococcus voltae A3.</title>
        <authorList>
            <consortium name="US DOE Joint Genome Institute"/>
            <person name="Lucas S."/>
            <person name="Copeland A."/>
            <person name="Lapidus A."/>
            <person name="Cheng J.-F."/>
            <person name="Bruce D."/>
            <person name="Goodwin L."/>
            <person name="Pitluck S."/>
            <person name="Lowry S."/>
            <person name="Clum A."/>
            <person name="Land M."/>
            <person name="Hauser L."/>
            <person name="Kyrpides N."/>
            <person name="Mikhailova N."/>
            <person name="Whitman W.B."/>
            <person name="Woyke T."/>
        </authorList>
    </citation>
    <scope>NUCLEOTIDE SEQUENCE [LARGE SCALE GENOMIC DNA]</scope>
    <source>
        <strain evidence="7">ATCC BAA-1334 / A3</strain>
    </source>
</reference>
<dbReference type="HOGENOM" id="CLU_1677024_0_0_2"/>
<comment type="subcellular location">
    <subcellularLocation>
        <location evidence="1">Endomembrane system</location>
        <topology evidence="1">Multi-pass membrane protein</topology>
    </subcellularLocation>
</comment>
<dbReference type="InterPro" id="IPR007318">
    <property type="entry name" value="Phopholipid_MeTrfase"/>
</dbReference>
<dbReference type="PANTHER" id="PTHR43847">
    <property type="entry name" value="BLL3993 PROTEIN"/>
    <property type="match status" value="1"/>
</dbReference>
<dbReference type="InParanoid" id="D7DT29"/>
<evidence type="ECO:0000256" key="5">
    <source>
        <dbReference type="SAM" id="Phobius"/>
    </source>
</evidence>
<protein>
    <recommendedName>
        <fullName evidence="8">Isoprenylcysteine carboxyl methyltransferase</fullName>
    </recommendedName>
</protein>
<proteinExistence type="predicted"/>
<keyword evidence="7" id="KW-1185">Reference proteome</keyword>
<dbReference type="Pfam" id="PF04191">
    <property type="entry name" value="PEMT"/>
    <property type="match status" value="1"/>
</dbReference>
<evidence type="ECO:0000256" key="2">
    <source>
        <dbReference type="ARBA" id="ARBA00022692"/>
    </source>
</evidence>
<keyword evidence="4 5" id="KW-0472">Membrane</keyword>
<dbReference type="KEGG" id="mvo:Mvol_0630"/>
<evidence type="ECO:0000313" key="6">
    <source>
        <dbReference type="EMBL" id="ADI36289.1"/>
    </source>
</evidence>
<feature type="transmembrane region" description="Helical" evidence="5">
    <location>
        <begin position="12"/>
        <end position="32"/>
    </location>
</feature>